<comment type="similarity">
    <text evidence="1">Belongs to the TTC36 family.</text>
</comment>
<dbReference type="OrthoDB" id="539634at2759"/>
<dbReference type="PANTHER" id="PTHR21405">
    <property type="entry name" value="CDNA SEQUENCE BC021608"/>
    <property type="match status" value="1"/>
</dbReference>
<protein>
    <submittedName>
        <fullName evidence="2">Uncharacterized protein</fullName>
    </submittedName>
</protein>
<sequence length="189" mass="20602">MEADAVLHAEAGRLDEAIDELNKCINVCGDYASAYNNRYAVLRAGRLVESMVRTSACFVVVRACQNSMHFFFSFLGPPHLWEFSRRAQAYRLKGENDKAKDDLDKAILLAGGDKAVLNKAYTQRGALHKALGNEDTALADLEKGAEYGNPIASGAAVSMNPYAKLCNAIVSEVMEAELRKGLGKDKAEQ</sequence>
<gene>
    <name evidence="2" type="ORF">BJ554DRAFT_4114</name>
</gene>
<dbReference type="Gene3D" id="1.25.40.10">
    <property type="entry name" value="Tetratricopeptide repeat domain"/>
    <property type="match status" value="1"/>
</dbReference>
<evidence type="ECO:0000256" key="1">
    <source>
        <dbReference type="ARBA" id="ARBA00006995"/>
    </source>
</evidence>
<dbReference type="AlphaFoldDB" id="A0A8H8A0B0"/>
<dbReference type="SUPFAM" id="SSF48452">
    <property type="entry name" value="TPR-like"/>
    <property type="match status" value="1"/>
</dbReference>
<name>A0A8H8A0B0_9FUNG</name>
<dbReference type="Pfam" id="PF13181">
    <property type="entry name" value="TPR_8"/>
    <property type="match status" value="1"/>
</dbReference>
<dbReference type="PANTHER" id="PTHR21405:SF0">
    <property type="entry name" value="TETRATRICOPEPTIDE REPEAT PROTEIN 36"/>
    <property type="match status" value="1"/>
</dbReference>
<dbReference type="SMART" id="SM00028">
    <property type="entry name" value="TPR"/>
    <property type="match status" value="2"/>
</dbReference>
<proteinExistence type="inferred from homology"/>
<dbReference type="InterPro" id="IPR011990">
    <property type="entry name" value="TPR-like_helical_dom_sf"/>
</dbReference>
<evidence type="ECO:0000313" key="3">
    <source>
        <dbReference type="Proteomes" id="UP000673691"/>
    </source>
</evidence>
<dbReference type="InterPro" id="IPR038906">
    <property type="entry name" value="TTC36"/>
</dbReference>
<dbReference type="GO" id="GO:0006570">
    <property type="term" value="P:tyrosine metabolic process"/>
    <property type="evidence" value="ECO:0007669"/>
    <property type="project" value="TreeGrafter"/>
</dbReference>
<evidence type="ECO:0000313" key="2">
    <source>
        <dbReference type="EMBL" id="KAG5462672.1"/>
    </source>
</evidence>
<accession>A0A8H8A0B0</accession>
<dbReference type="Proteomes" id="UP000673691">
    <property type="component" value="Unassembled WGS sequence"/>
</dbReference>
<dbReference type="EMBL" id="JAEFCI010001793">
    <property type="protein sequence ID" value="KAG5462672.1"/>
    <property type="molecule type" value="Genomic_DNA"/>
</dbReference>
<reference evidence="2 3" key="1">
    <citation type="journal article" name="Sci. Rep.">
        <title>Genome-scale phylogenetic analyses confirm Olpidium as the closest living zoosporic fungus to the non-flagellated, terrestrial fungi.</title>
        <authorList>
            <person name="Chang Y."/>
            <person name="Rochon D."/>
            <person name="Sekimoto S."/>
            <person name="Wang Y."/>
            <person name="Chovatia M."/>
            <person name="Sandor L."/>
            <person name="Salamov A."/>
            <person name="Grigoriev I.V."/>
            <person name="Stajich J.E."/>
            <person name="Spatafora J.W."/>
        </authorList>
    </citation>
    <scope>NUCLEOTIDE SEQUENCE [LARGE SCALE GENOMIC DNA]</scope>
    <source>
        <strain evidence="2">S191</strain>
    </source>
</reference>
<organism evidence="2 3">
    <name type="scientific">Olpidium bornovanus</name>
    <dbReference type="NCBI Taxonomy" id="278681"/>
    <lineage>
        <taxon>Eukaryota</taxon>
        <taxon>Fungi</taxon>
        <taxon>Fungi incertae sedis</taxon>
        <taxon>Olpidiomycota</taxon>
        <taxon>Olpidiomycotina</taxon>
        <taxon>Olpidiomycetes</taxon>
        <taxon>Olpidiales</taxon>
        <taxon>Olpidiaceae</taxon>
        <taxon>Olpidium</taxon>
    </lineage>
</organism>
<dbReference type="InterPro" id="IPR019734">
    <property type="entry name" value="TPR_rpt"/>
</dbReference>
<comment type="caution">
    <text evidence="2">The sequence shown here is derived from an EMBL/GenBank/DDBJ whole genome shotgun (WGS) entry which is preliminary data.</text>
</comment>
<keyword evidence="3" id="KW-1185">Reference proteome</keyword>